<evidence type="ECO:0000313" key="7">
    <source>
        <dbReference type="EMBL" id="KAL0484561.1"/>
    </source>
</evidence>
<organism evidence="7 8">
    <name type="scientific">Acrasis kona</name>
    <dbReference type="NCBI Taxonomy" id="1008807"/>
    <lineage>
        <taxon>Eukaryota</taxon>
        <taxon>Discoba</taxon>
        <taxon>Heterolobosea</taxon>
        <taxon>Tetramitia</taxon>
        <taxon>Eutetramitia</taxon>
        <taxon>Acrasidae</taxon>
        <taxon>Acrasis</taxon>
    </lineage>
</organism>
<dbReference type="InterPro" id="IPR006544">
    <property type="entry name" value="P-type_TPase_V"/>
</dbReference>
<dbReference type="PANTHER" id="PTHR45630:SF7">
    <property type="entry name" value="ENDOPLASMIC RETICULUM TRANSMEMBRANE HELIX TRANSLOCASE"/>
    <property type="match status" value="1"/>
</dbReference>
<accession>A0AAW2Z605</accession>
<feature type="non-terminal residue" evidence="7">
    <location>
        <position position="147"/>
    </location>
</feature>
<dbReference type="GO" id="GO:0019829">
    <property type="term" value="F:ATPase-coupled monoatomic cation transmembrane transporter activity"/>
    <property type="evidence" value="ECO:0007669"/>
    <property type="project" value="TreeGrafter"/>
</dbReference>
<evidence type="ECO:0000256" key="5">
    <source>
        <dbReference type="ARBA" id="ARBA00022842"/>
    </source>
</evidence>
<dbReference type="GO" id="GO:0006874">
    <property type="term" value="P:intracellular calcium ion homeostasis"/>
    <property type="evidence" value="ECO:0007669"/>
    <property type="project" value="TreeGrafter"/>
</dbReference>
<evidence type="ECO:0000256" key="1">
    <source>
        <dbReference type="ARBA" id="ARBA00004141"/>
    </source>
</evidence>
<reference evidence="7 8" key="1">
    <citation type="submission" date="2024-03" db="EMBL/GenBank/DDBJ databases">
        <title>The Acrasis kona genome and developmental transcriptomes reveal deep origins of eukaryotic multicellular pathways.</title>
        <authorList>
            <person name="Sheikh S."/>
            <person name="Fu C.-J."/>
            <person name="Brown M.W."/>
            <person name="Baldauf S.L."/>
        </authorList>
    </citation>
    <scope>NUCLEOTIDE SEQUENCE [LARGE SCALE GENOMIC DNA]</scope>
    <source>
        <strain evidence="7 8">ATCC MYA-3509</strain>
    </source>
</reference>
<keyword evidence="6" id="KW-1278">Translocase</keyword>
<keyword evidence="8" id="KW-1185">Reference proteome</keyword>
<proteinExistence type="predicted"/>
<evidence type="ECO:0000256" key="2">
    <source>
        <dbReference type="ARBA" id="ARBA00022723"/>
    </source>
</evidence>
<comment type="caution">
    <text evidence="7">The sequence shown here is derived from an EMBL/GenBank/DDBJ whole genome shotgun (WGS) entry which is preliminary data.</text>
</comment>
<keyword evidence="5" id="KW-0460">Magnesium</keyword>
<protein>
    <submittedName>
        <fullName evidence="7">Uncharacterized protein</fullName>
    </submittedName>
</protein>
<comment type="subcellular location">
    <subcellularLocation>
        <location evidence="1">Membrane</location>
        <topology evidence="1">Multi-pass membrane protein</topology>
    </subcellularLocation>
</comment>
<keyword evidence="4" id="KW-0067">ATP-binding</keyword>
<dbReference type="GO" id="GO:0005524">
    <property type="term" value="F:ATP binding"/>
    <property type="evidence" value="ECO:0007669"/>
    <property type="project" value="UniProtKB-KW"/>
</dbReference>
<sequence>MFTLPILILAEILSLLIAYWSVKLRSKIQFSQERSATNSQFVLIEPHRHKGFVEIVPLLHRPEHQDKIVFEYQKRRYVYDQNEKVFKRTRYPYEVQHPTLGYFRKLSSKDGSDHYSTHTSILSASDRYGLNKFDIPIPKFFDLFKEH</sequence>
<evidence type="ECO:0000256" key="3">
    <source>
        <dbReference type="ARBA" id="ARBA00022741"/>
    </source>
</evidence>
<keyword evidence="2" id="KW-0479">Metal-binding</keyword>
<keyword evidence="3" id="KW-0547">Nucleotide-binding</keyword>
<gene>
    <name evidence="7" type="ORF">AKO1_011576</name>
</gene>
<evidence type="ECO:0000256" key="6">
    <source>
        <dbReference type="ARBA" id="ARBA00022967"/>
    </source>
</evidence>
<dbReference type="AlphaFoldDB" id="A0AAW2Z605"/>
<evidence type="ECO:0000313" key="8">
    <source>
        <dbReference type="Proteomes" id="UP001431209"/>
    </source>
</evidence>
<name>A0AAW2Z605_9EUKA</name>
<evidence type="ECO:0000256" key="4">
    <source>
        <dbReference type="ARBA" id="ARBA00022840"/>
    </source>
</evidence>
<dbReference type="PANTHER" id="PTHR45630">
    <property type="entry name" value="CATION-TRANSPORTING ATPASE-RELATED"/>
    <property type="match status" value="1"/>
</dbReference>
<dbReference type="Proteomes" id="UP001431209">
    <property type="component" value="Unassembled WGS sequence"/>
</dbReference>
<dbReference type="EMBL" id="JAOPGA020001054">
    <property type="protein sequence ID" value="KAL0484561.1"/>
    <property type="molecule type" value="Genomic_DNA"/>
</dbReference>
<dbReference type="GO" id="GO:0005789">
    <property type="term" value="C:endoplasmic reticulum membrane"/>
    <property type="evidence" value="ECO:0007669"/>
    <property type="project" value="TreeGrafter"/>
</dbReference>
<dbReference type="GO" id="GO:0015662">
    <property type="term" value="F:P-type ion transporter activity"/>
    <property type="evidence" value="ECO:0007669"/>
    <property type="project" value="TreeGrafter"/>
</dbReference>
<dbReference type="GO" id="GO:0046872">
    <property type="term" value="F:metal ion binding"/>
    <property type="evidence" value="ECO:0007669"/>
    <property type="project" value="UniProtKB-KW"/>
</dbReference>